<evidence type="ECO:0000313" key="4">
    <source>
        <dbReference type="EMBL" id="MDZ5008996.1"/>
    </source>
</evidence>
<dbReference type="RefSeq" id="WP_198612685.1">
    <property type="nucleotide sequence ID" value="NZ_CATNXU010000004.1"/>
</dbReference>
<dbReference type="SUPFAM" id="SSF53448">
    <property type="entry name" value="Nucleotide-diphospho-sugar transferases"/>
    <property type="match status" value="1"/>
</dbReference>
<gene>
    <name evidence="4" type="ORF">GNF77_08670</name>
</gene>
<keyword evidence="2" id="KW-0808">Transferase</keyword>
<dbReference type="PANTHER" id="PTHR22916">
    <property type="entry name" value="GLYCOSYLTRANSFERASE"/>
    <property type="match status" value="1"/>
</dbReference>
<evidence type="ECO:0000259" key="3">
    <source>
        <dbReference type="Pfam" id="PF00535"/>
    </source>
</evidence>
<dbReference type="InterPro" id="IPR001173">
    <property type="entry name" value="Glyco_trans_2-like"/>
</dbReference>
<protein>
    <submittedName>
        <fullName evidence="4">Glycosyltransferase</fullName>
    </submittedName>
</protein>
<feature type="domain" description="Glycosyltransferase 2-like" evidence="3">
    <location>
        <begin position="5"/>
        <end position="177"/>
    </location>
</feature>
<evidence type="ECO:0000256" key="2">
    <source>
        <dbReference type="ARBA" id="ARBA00022679"/>
    </source>
</evidence>
<keyword evidence="1" id="KW-0328">Glycosyltransferase</keyword>
<dbReference type="GO" id="GO:0016757">
    <property type="term" value="F:glycosyltransferase activity"/>
    <property type="evidence" value="ECO:0007669"/>
    <property type="project" value="UniProtKB-KW"/>
</dbReference>
<proteinExistence type="predicted"/>
<reference evidence="4" key="1">
    <citation type="submission" date="2019-11" db="EMBL/GenBank/DDBJ databases">
        <title>Characterization of Clostridium perfringens isolates from swine manure treated agricultural soils.</title>
        <authorList>
            <person name="Wushke S.T."/>
        </authorList>
    </citation>
    <scope>NUCLEOTIDE SEQUENCE</scope>
    <source>
        <strain evidence="4">V2</strain>
    </source>
</reference>
<sequence>MPKISVIVPVYNGENYIKRCFESIKNQTFKDLEIIFINDGSNDSSKDILEEIKNKNSNVKVYNQSNSGPGVARNKGIDLSNGDFLTFLDVDDVIDENMYKSMYSYVNLYDVDLVVCGQEIRYINGKDNIEILPKYSKDVYLNKDEIREYVIKPILRNGPELLASQCNKLYKKSIIDRYNIKVNTERLFGEDWFFNQLFIGKINKIAFVKEPLYKYIRSNNESLSSVYLKNAFELFRESRVFRKKRMYEWKLDSFEDFKVYNTYYCKDVYDRVILNEISRDNYQKIKLKYENIKKYLNDSETLEALSNCYEDGYTKILSKKPIKVFLKAYFDLYIQEFKFMVKKIIRR</sequence>
<accession>A0AAW9IPE3</accession>
<dbReference type="Proteomes" id="UP001292368">
    <property type="component" value="Unassembled WGS sequence"/>
</dbReference>
<dbReference type="AlphaFoldDB" id="A0AAW9IPE3"/>
<dbReference type="Gene3D" id="3.90.550.10">
    <property type="entry name" value="Spore Coat Polysaccharide Biosynthesis Protein SpsA, Chain A"/>
    <property type="match status" value="1"/>
</dbReference>
<name>A0AAW9IPE3_CLOPF</name>
<dbReference type="Pfam" id="PF00535">
    <property type="entry name" value="Glycos_transf_2"/>
    <property type="match status" value="1"/>
</dbReference>
<dbReference type="PANTHER" id="PTHR22916:SF51">
    <property type="entry name" value="GLYCOSYLTRANSFERASE EPSH-RELATED"/>
    <property type="match status" value="1"/>
</dbReference>
<evidence type="ECO:0000313" key="5">
    <source>
        <dbReference type="Proteomes" id="UP001292368"/>
    </source>
</evidence>
<dbReference type="EMBL" id="WNVM01000004">
    <property type="protein sequence ID" value="MDZ5008996.1"/>
    <property type="molecule type" value="Genomic_DNA"/>
</dbReference>
<evidence type="ECO:0000256" key="1">
    <source>
        <dbReference type="ARBA" id="ARBA00022676"/>
    </source>
</evidence>
<dbReference type="InterPro" id="IPR029044">
    <property type="entry name" value="Nucleotide-diphossugar_trans"/>
</dbReference>
<dbReference type="CDD" id="cd00761">
    <property type="entry name" value="Glyco_tranf_GTA_type"/>
    <property type="match status" value="1"/>
</dbReference>
<comment type="caution">
    <text evidence="4">The sequence shown here is derived from an EMBL/GenBank/DDBJ whole genome shotgun (WGS) entry which is preliminary data.</text>
</comment>
<organism evidence="4 5">
    <name type="scientific">Clostridium perfringens</name>
    <dbReference type="NCBI Taxonomy" id="1502"/>
    <lineage>
        <taxon>Bacteria</taxon>
        <taxon>Bacillati</taxon>
        <taxon>Bacillota</taxon>
        <taxon>Clostridia</taxon>
        <taxon>Eubacteriales</taxon>
        <taxon>Clostridiaceae</taxon>
        <taxon>Clostridium</taxon>
    </lineage>
</organism>